<dbReference type="AlphaFoldDB" id="A0A644X7I0"/>
<sequence>MLVSSDLNLYKSCENMKGLVENMKLRVFIVLIVIIVAGCIINQYTDINNIFFLPAKMSVTPIELNRRERELVSLYSDMSPYMLKYAINDDVKSIHYEFTDYSDAENPRTETLFGLINDSKEMLKGTIAISDNHEQARITVKNDSIASVLKEFNGISSDVTTFTWYLNEPYKIELNEPVPIMAVIKTKSSMMPDKTIEDFVENPEFIKQYENVYLLTVTFYDKFIDLRNVQESLSNSK</sequence>
<gene>
    <name evidence="2" type="ORF">SDC9_58481</name>
</gene>
<keyword evidence="1" id="KW-0472">Membrane</keyword>
<proteinExistence type="predicted"/>
<protein>
    <submittedName>
        <fullName evidence="2">Uncharacterized protein</fullName>
    </submittedName>
</protein>
<name>A0A644X7I0_9ZZZZ</name>
<keyword evidence="1" id="KW-1133">Transmembrane helix</keyword>
<comment type="caution">
    <text evidence="2">The sequence shown here is derived from an EMBL/GenBank/DDBJ whole genome shotgun (WGS) entry which is preliminary data.</text>
</comment>
<dbReference type="EMBL" id="VSSQ01001925">
    <property type="protein sequence ID" value="MPM12130.1"/>
    <property type="molecule type" value="Genomic_DNA"/>
</dbReference>
<evidence type="ECO:0000313" key="2">
    <source>
        <dbReference type="EMBL" id="MPM12130.1"/>
    </source>
</evidence>
<accession>A0A644X7I0</accession>
<keyword evidence="1" id="KW-0812">Transmembrane</keyword>
<reference evidence="2" key="1">
    <citation type="submission" date="2019-08" db="EMBL/GenBank/DDBJ databases">
        <authorList>
            <person name="Kucharzyk K."/>
            <person name="Murdoch R.W."/>
            <person name="Higgins S."/>
            <person name="Loffler F."/>
        </authorList>
    </citation>
    <scope>NUCLEOTIDE SEQUENCE</scope>
</reference>
<feature type="transmembrane region" description="Helical" evidence="1">
    <location>
        <begin position="25"/>
        <end position="44"/>
    </location>
</feature>
<organism evidence="2">
    <name type="scientific">bioreactor metagenome</name>
    <dbReference type="NCBI Taxonomy" id="1076179"/>
    <lineage>
        <taxon>unclassified sequences</taxon>
        <taxon>metagenomes</taxon>
        <taxon>ecological metagenomes</taxon>
    </lineage>
</organism>
<evidence type="ECO:0000256" key="1">
    <source>
        <dbReference type="SAM" id="Phobius"/>
    </source>
</evidence>